<protein>
    <submittedName>
        <fullName evidence="2">Uncharacterized protein</fullName>
    </submittedName>
</protein>
<organism evidence="2 3">
    <name type="scientific">Baudoinia panamericana (strain UAMH 10762)</name>
    <name type="common">Angels' share fungus</name>
    <name type="synonym">Baudoinia compniacensis (strain UAMH 10762)</name>
    <dbReference type="NCBI Taxonomy" id="717646"/>
    <lineage>
        <taxon>Eukaryota</taxon>
        <taxon>Fungi</taxon>
        <taxon>Dikarya</taxon>
        <taxon>Ascomycota</taxon>
        <taxon>Pezizomycotina</taxon>
        <taxon>Dothideomycetes</taxon>
        <taxon>Dothideomycetidae</taxon>
        <taxon>Mycosphaerellales</taxon>
        <taxon>Teratosphaeriaceae</taxon>
        <taxon>Baudoinia</taxon>
    </lineage>
</organism>
<dbReference type="STRING" id="717646.M2NB26"/>
<dbReference type="OrthoDB" id="3847300at2759"/>
<dbReference type="GeneID" id="19110141"/>
<dbReference type="eggNOG" id="ENOG502RME5">
    <property type="taxonomic scope" value="Eukaryota"/>
</dbReference>
<reference evidence="2 3" key="1">
    <citation type="journal article" date="2012" name="PLoS Pathog.">
        <title>Diverse lifestyles and strategies of plant pathogenesis encoded in the genomes of eighteen Dothideomycetes fungi.</title>
        <authorList>
            <person name="Ohm R.A."/>
            <person name="Feau N."/>
            <person name="Henrissat B."/>
            <person name="Schoch C.L."/>
            <person name="Horwitz B.A."/>
            <person name="Barry K.W."/>
            <person name="Condon B.J."/>
            <person name="Copeland A.C."/>
            <person name="Dhillon B."/>
            <person name="Glaser F."/>
            <person name="Hesse C.N."/>
            <person name="Kosti I."/>
            <person name="LaButti K."/>
            <person name="Lindquist E.A."/>
            <person name="Lucas S."/>
            <person name="Salamov A.A."/>
            <person name="Bradshaw R.E."/>
            <person name="Ciuffetti L."/>
            <person name="Hamelin R.C."/>
            <person name="Kema G.H.J."/>
            <person name="Lawrence C."/>
            <person name="Scott J.A."/>
            <person name="Spatafora J.W."/>
            <person name="Turgeon B.G."/>
            <person name="de Wit P.J.G.M."/>
            <person name="Zhong S."/>
            <person name="Goodwin S.B."/>
            <person name="Grigoriev I.V."/>
        </authorList>
    </citation>
    <scope>NUCLEOTIDE SEQUENCE [LARGE SCALE GENOMIC DNA]</scope>
    <source>
        <strain evidence="2 3">UAMH 10762</strain>
    </source>
</reference>
<dbReference type="RefSeq" id="XP_007675987.1">
    <property type="nucleotide sequence ID" value="XM_007677797.1"/>
</dbReference>
<dbReference type="KEGG" id="bcom:BAUCODRAFT_24149"/>
<feature type="compositionally biased region" description="Polar residues" evidence="1">
    <location>
        <begin position="1"/>
        <end position="41"/>
    </location>
</feature>
<gene>
    <name evidence="2" type="ORF">BAUCODRAFT_24149</name>
</gene>
<evidence type="ECO:0000313" key="2">
    <source>
        <dbReference type="EMBL" id="EMC96354.1"/>
    </source>
</evidence>
<feature type="region of interest" description="Disordered" evidence="1">
    <location>
        <begin position="365"/>
        <end position="387"/>
    </location>
</feature>
<feature type="region of interest" description="Disordered" evidence="1">
    <location>
        <begin position="1"/>
        <end position="71"/>
    </location>
</feature>
<name>M2NB26_BAUPA</name>
<dbReference type="HOGENOM" id="CLU_496937_0_0_1"/>
<dbReference type="Proteomes" id="UP000011761">
    <property type="component" value="Unassembled WGS sequence"/>
</dbReference>
<evidence type="ECO:0000256" key="1">
    <source>
        <dbReference type="SAM" id="MobiDB-lite"/>
    </source>
</evidence>
<dbReference type="EMBL" id="KB445555">
    <property type="protein sequence ID" value="EMC96354.1"/>
    <property type="molecule type" value="Genomic_DNA"/>
</dbReference>
<accession>M2NB26</accession>
<keyword evidence="3" id="KW-1185">Reference proteome</keyword>
<dbReference type="AlphaFoldDB" id="M2NB26"/>
<sequence length="548" mass="59012">MESNGISNEQGAASTPVQSQLSTASFSVTAPSAAGSNNTPEFSYFDRLSPQPGSDFESMMRDRPGPSSPRRLVKDIFSRVQGASSPGQNGGQQSVRPSYQATVTYGTSTGNFNQPAFSQGAPSQFGGHQTVRVQMPSRDPSLQFEHGLNSTYNKNGFRLPLPRYDPVMRDVSAIQQPYGGMSNINRAGQNQFRGRIIFEGQGEVGHSPYGSQMHLQDFTQPPYPRMAPGAQSGTIPDYTLPTFNQPISVNGARTVVRPNQVSDNSLPAPHGGAALPYDPIHDNNWTAVRGPRVVADQLPNLSYEGGYDMHAGKFIGGNQHYSVDSVVDGLLRQPGDVADMDAVEQMPPLAPGGTVVASAADPGEVISDTTSASDENHDQSNAGPVPAGCMRTIGGRIRRIKQNVELEGAPRTNVALPQCEMSAVEILTFFPHHTQWPGVLFRLIGNGWKTADIAKAQVFARGLLDEDGLAASRRNASLRHQVLTNGKHAFGINKFNLTRNAALVTPTTNYSMAGYLPRPHAGVPPHQIVLLDHKLIDLAKDVFNMPEP</sequence>
<evidence type="ECO:0000313" key="3">
    <source>
        <dbReference type="Proteomes" id="UP000011761"/>
    </source>
</evidence>
<proteinExistence type="predicted"/>